<dbReference type="Gene3D" id="3.90.1170.50">
    <property type="entry name" value="Aldehyde oxidase/xanthine dehydrogenase, a/b hammerhead"/>
    <property type="match status" value="1"/>
</dbReference>
<dbReference type="InterPro" id="IPR016208">
    <property type="entry name" value="Ald_Oxase/xanthine_DH-like"/>
</dbReference>
<dbReference type="GO" id="GO:0051536">
    <property type="term" value="F:iron-sulfur cluster binding"/>
    <property type="evidence" value="ECO:0007669"/>
    <property type="project" value="InterPro"/>
</dbReference>
<dbReference type="Gene3D" id="1.10.150.120">
    <property type="entry name" value="[2Fe-2S]-binding domain"/>
    <property type="match status" value="1"/>
</dbReference>
<feature type="region of interest" description="Disordered" evidence="2">
    <location>
        <begin position="86"/>
        <end position="122"/>
    </location>
</feature>
<dbReference type="InterPro" id="IPR036884">
    <property type="entry name" value="2Fe-2S-bd_dom_sf"/>
</dbReference>
<proteinExistence type="inferred from homology"/>
<dbReference type="Pfam" id="PF02738">
    <property type="entry name" value="MoCoBD_1"/>
    <property type="match status" value="1"/>
</dbReference>
<reference evidence="4 5" key="1">
    <citation type="submission" date="2019-02" db="EMBL/GenBank/DDBJ databases">
        <title>Complete Genome Sequence and Methylome Analysis of free living Spirochaetas.</title>
        <authorList>
            <person name="Fomenkov A."/>
            <person name="Dubinina G."/>
            <person name="Leshcheva N."/>
            <person name="Mikheeva N."/>
            <person name="Grabovich M."/>
            <person name="Vincze T."/>
            <person name="Roberts R.J."/>
        </authorList>
    </citation>
    <scope>NUCLEOTIDE SEQUENCE [LARGE SCALE GENOMIC DNA]</scope>
    <source>
        <strain evidence="4 5">K2</strain>
    </source>
</reference>
<feature type="domain" description="2Fe-2S ferredoxin-type" evidence="3">
    <location>
        <begin position="4"/>
        <end position="80"/>
    </location>
</feature>
<dbReference type="Pfam" id="PF00111">
    <property type="entry name" value="Fer2"/>
    <property type="match status" value="1"/>
</dbReference>
<dbReference type="OrthoDB" id="9759099at2"/>
<dbReference type="RefSeq" id="WP_149485395.1">
    <property type="nucleotide sequence ID" value="NZ_CP036150.1"/>
</dbReference>
<dbReference type="Gene3D" id="3.30.365.10">
    <property type="entry name" value="Aldehyde oxidase/xanthine dehydrogenase, molybdopterin binding domain"/>
    <property type="match status" value="4"/>
</dbReference>
<name>A0A5C1QL31_9SPIO</name>
<dbReference type="InterPro" id="IPR012675">
    <property type="entry name" value="Beta-grasp_dom_sf"/>
</dbReference>
<comment type="similarity">
    <text evidence="1">Belongs to the xanthine dehydrogenase family.</text>
</comment>
<dbReference type="SUPFAM" id="SSF54665">
    <property type="entry name" value="CO dehydrogenase molybdoprotein N-domain-like"/>
    <property type="match status" value="1"/>
</dbReference>
<evidence type="ECO:0000313" key="5">
    <source>
        <dbReference type="Proteomes" id="UP000324209"/>
    </source>
</evidence>
<feature type="compositionally biased region" description="Basic and acidic residues" evidence="2">
    <location>
        <begin position="101"/>
        <end position="112"/>
    </location>
</feature>
<dbReference type="SUPFAM" id="SSF56003">
    <property type="entry name" value="Molybdenum cofactor-binding domain"/>
    <property type="match status" value="1"/>
</dbReference>
<dbReference type="KEGG" id="ock:EXM22_04665"/>
<keyword evidence="5" id="KW-1185">Reference proteome</keyword>
<dbReference type="PROSITE" id="PS51085">
    <property type="entry name" value="2FE2S_FER_2"/>
    <property type="match status" value="1"/>
</dbReference>
<evidence type="ECO:0000256" key="2">
    <source>
        <dbReference type="SAM" id="MobiDB-lite"/>
    </source>
</evidence>
<dbReference type="Pfam" id="PF01315">
    <property type="entry name" value="Ald_Xan_dh_C"/>
    <property type="match status" value="1"/>
</dbReference>
<gene>
    <name evidence="4" type="ORF">EXM22_04665</name>
</gene>
<dbReference type="InterPro" id="IPR036010">
    <property type="entry name" value="2Fe-2S_ferredoxin-like_sf"/>
</dbReference>
<evidence type="ECO:0000313" key="4">
    <source>
        <dbReference type="EMBL" id="QEN07314.1"/>
    </source>
</evidence>
<dbReference type="GO" id="GO:0005506">
    <property type="term" value="F:iron ion binding"/>
    <property type="evidence" value="ECO:0007669"/>
    <property type="project" value="InterPro"/>
</dbReference>
<dbReference type="PANTHER" id="PTHR11908:SF157">
    <property type="entry name" value="XANTHINE DEHYDROGENASE SUBUNIT D-RELATED"/>
    <property type="match status" value="1"/>
</dbReference>
<dbReference type="Gene3D" id="3.10.20.30">
    <property type="match status" value="1"/>
</dbReference>
<dbReference type="InterPro" id="IPR000674">
    <property type="entry name" value="Ald_Oxase/Xan_DH_a/b"/>
</dbReference>
<dbReference type="GO" id="GO:0016491">
    <property type="term" value="F:oxidoreductase activity"/>
    <property type="evidence" value="ECO:0007669"/>
    <property type="project" value="InterPro"/>
</dbReference>
<sequence>MSSNTINFTVNGSKVSLNEKPGEMLSELLRYRLGLTGTKVGCNESECGSCTVLIDGEPVLSCSYPAAKVSGHEVLTIEGLAMKKPDSGCSCGGSCKNSGEPGKKQDETENSERYTPSDSASGHLHPLQDAFVQYGAVQCGFCIPGQLMTSFALLTRNPDPSTDEIKEALKDTLCRCAGYPSIIKAVKAAGKAMRTGTQVEPPADIPTSLIPHKAVGTLKPRMDGADKVTGQAHYTDDLSFDGMLHARVKRAMVPSAILKSLDISRALALPGVEAVLTASDIPGKPNHGVIYKDWPILVAEGGKVRTVGDAIAIVAAVSRETATEALDLITMEFEELPVIDNPVQAAEPGAPKVHDQGNLLKHIEVRKGQMDKGFNQADVLLEHTFRTPSHDHAFIEPECSIARLTSDGRMEIYVGSQIPYEDRQQVAEALGIQESQVRVRGQLIGGGFGGKEDIAGQIHAALLAQVTKKPVKLLFDRHESLIVHPKRHATIIKIRMGASKDGKLTAVDTQLYGDTGAYASLGDKVMTRATTHSSGPYDVPHVKADCFAMYTNNPPAGAFRGFGVLQSAFAVESAMDMLAEKLHIDPLELRKINALREGSATNTGQILGSSVGLLECIEKVEEKIKALSGDDPFVPKADPHAPHLVTAWGIAVAYKNTGLGGGAPDKGSAEIELYNNGIFEVRTSSAELGQGLPTVLQLIAAEELSVSPETIKVLLSDTDLTPDGGPTTASRQTYVAGNSTRQTAIAFRNLIIEVLSEQYGVPSESVTFANGQAVVKNKKLTMKEVAEELRKAGRPNRVQTEYMAPETSPLGEGGDMHFGFSFAAQATEIMVNKKTGEIEVLRLITATDVGAAINPLGLRGQIEGGAMMGISHALLEEFIVDKGHVVTDRLARYRIAPITMTPEIIPIVVEHGIDSGPYGGKGVGEIVTIPTSPAIANALYNATGVRVDRIPIDQEYVLKKIGELKSSKS</sequence>
<evidence type="ECO:0000259" key="3">
    <source>
        <dbReference type="PROSITE" id="PS51085"/>
    </source>
</evidence>
<dbReference type="PANTHER" id="PTHR11908">
    <property type="entry name" value="XANTHINE DEHYDROGENASE"/>
    <property type="match status" value="1"/>
</dbReference>
<dbReference type="SUPFAM" id="SSF47741">
    <property type="entry name" value="CO dehydrogenase ISP C-domain like"/>
    <property type="match status" value="1"/>
</dbReference>
<organism evidence="4 5">
    <name type="scientific">Oceanispirochaeta crateris</name>
    <dbReference type="NCBI Taxonomy" id="2518645"/>
    <lineage>
        <taxon>Bacteria</taxon>
        <taxon>Pseudomonadati</taxon>
        <taxon>Spirochaetota</taxon>
        <taxon>Spirochaetia</taxon>
        <taxon>Spirochaetales</taxon>
        <taxon>Spirochaetaceae</taxon>
        <taxon>Oceanispirochaeta</taxon>
    </lineage>
</organism>
<dbReference type="AlphaFoldDB" id="A0A5C1QL31"/>
<dbReference type="InterPro" id="IPR002888">
    <property type="entry name" value="2Fe-2S-bd"/>
</dbReference>
<dbReference type="SMART" id="SM01008">
    <property type="entry name" value="Ald_Xan_dh_C"/>
    <property type="match status" value="1"/>
</dbReference>
<protein>
    <submittedName>
        <fullName evidence="4">2Fe-2S iron-sulfur cluster binding domain-containing protein</fullName>
    </submittedName>
</protein>
<dbReference type="SUPFAM" id="SSF54292">
    <property type="entry name" value="2Fe-2S ferredoxin-like"/>
    <property type="match status" value="1"/>
</dbReference>
<dbReference type="InterPro" id="IPR037165">
    <property type="entry name" value="AldOxase/xan_DH_Mopterin-bd_sf"/>
</dbReference>
<dbReference type="Pfam" id="PF01799">
    <property type="entry name" value="Fer2_2"/>
    <property type="match status" value="1"/>
</dbReference>
<dbReference type="InterPro" id="IPR046867">
    <property type="entry name" value="AldOxase/xan_DH_MoCoBD2"/>
</dbReference>
<evidence type="ECO:0000256" key="1">
    <source>
        <dbReference type="ARBA" id="ARBA00006849"/>
    </source>
</evidence>
<accession>A0A5C1QL31</accession>
<dbReference type="InterPro" id="IPR001041">
    <property type="entry name" value="2Fe-2S_ferredoxin-type"/>
</dbReference>
<dbReference type="EMBL" id="CP036150">
    <property type="protein sequence ID" value="QEN07314.1"/>
    <property type="molecule type" value="Genomic_DNA"/>
</dbReference>
<dbReference type="Proteomes" id="UP000324209">
    <property type="component" value="Chromosome"/>
</dbReference>
<dbReference type="CDD" id="cd00207">
    <property type="entry name" value="fer2"/>
    <property type="match status" value="1"/>
</dbReference>
<dbReference type="PIRSF" id="PIRSF000127">
    <property type="entry name" value="Xanthine_DH"/>
    <property type="match status" value="1"/>
</dbReference>
<dbReference type="InterPro" id="IPR036856">
    <property type="entry name" value="Ald_Oxase/Xan_DH_a/b_sf"/>
</dbReference>
<dbReference type="Pfam" id="PF20256">
    <property type="entry name" value="MoCoBD_2"/>
    <property type="match status" value="1"/>
</dbReference>
<dbReference type="InterPro" id="IPR008274">
    <property type="entry name" value="AldOxase/xan_DH_MoCoBD1"/>
</dbReference>